<evidence type="ECO:0000313" key="2">
    <source>
        <dbReference type="Proteomes" id="UP001056120"/>
    </source>
</evidence>
<gene>
    <name evidence="1" type="ORF">L1987_42606</name>
</gene>
<accession>A0ACB9GLA6</accession>
<name>A0ACB9GLA6_9ASTR</name>
<dbReference type="Proteomes" id="UP001056120">
    <property type="component" value="Linkage Group LG14"/>
</dbReference>
<evidence type="ECO:0000313" key="1">
    <source>
        <dbReference type="EMBL" id="KAI3783522.1"/>
    </source>
</evidence>
<protein>
    <submittedName>
        <fullName evidence="1">Uncharacterized protein</fullName>
    </submittedName>
</protein>
<dbReference type="EMBL" id="CM042031">
    <property type="protein sequence ID" value="KAI3783522.1"/>
    <property type="molecule type" value="Genomic_DNA"/>
</dbReference>
<comment type="caution">
    <text evidence="1">The sequence shown here is derived from an EMBL/GenBank/DDBJ whole genome shotgun (WGS) entry which is preliminary data.</text>
</comment>
<reference evidence="1 2" key="2">
    <citation type="journal article" date="2022" name="Mol. Ecol. Resour.">
        <title>The genomes of chicory, endive, great burdock and yacon provide insights into Asteraceae paleo-polyploidization history and plant inulin production.</title>
        <authorList>
            <person name="Fan W."/>
            <person name="Wang S."/>
            <person name="Wang H."/>
            <person name="Wang A."/>
            <person name="Jiang F."/>
            <person name="Liu H."/>
            <person name="Zhao H."/>
            <person name="Xu D."/>
            <person name="Zhang Y."/>
        </authorList>
    </citation>
    <scope>NUCLEOTIDE SEQUENCE [LARGE SCALE GENOMIC DNA]</scope>
    <source>
        <strain evidence="2">cv. Yunnan</strain>
        <tissue evidence="1">Leaves</tissue>
    </source>
</reference>
<organism evidence="1 2">
    <name type="scientific">Smallanthus sonchifolius</name>
    <dbReference type="NCBI Taxonomy" id="185202"/>
    <lineage>
        <taxon>Eukaryota</taxon>
        <taxon>Viridiplantae</taxon>
        <taxon>Streptophyta</taxon>
        <taxon>Embryophyta</taxon>
        <taxon>Tracheophyta</taxon>
        <taxon>Spermatophyta</taxon>
        <taxon>Magnoliopsida</taxon>
        <taxon>eudicotyledons</taxon>
        <taxon>Gunneridae</taxon>
        <taxon>Pentapetalae</taxon>
        <taxon>asterids</taxon>
        <taxon>campanulids</taxon>
        <taxon>Asterales</taxon>
        <taxon>Asteraceae</taxon>
        <taxon>Asteroideae</taxon>
        <taxon>Heliantheae alliance</taxon>
        <taxon>Millerieae</taxon>
        <taxon>Smallanthus</taxon>
    </lineage>
</organism>
<sequence>MHGKVTGKIDGYVFGVVLLELLTRRKPISNGYPKGEESLVRHRFVHIPAKPILNSGKFSRLLDPVLGVDYDVDQMEWMALAALLCIRRLVPQSPLFLNYFKVTWR</sequence>
<reference evidence="2" key="1">
    <citation type="journal article" date="2022" name="Mol. Ecol. Resour.">
        <title>The genomes of chicory, endive, great burdock and yacon provide insights into Asteraceae palaeo-polyploidization history and plant inulin production.</title>
        <authorList>
            <person name="Fan W."/>
            <person name="Wang S."/>
            <person name="Wang H."/>
            <person name="Wang A."/>
            <person name="Jiang F."/>
            <person name="Liu H."/>
            <person name="Zhao H."/>
            <person name="Xu D."/>
            <person name="Zhang Y."/>
        </authorList>
    </citation>
    <scope>NUCLEOTIDE SEQUENCE [LARGE SCALE GENOMIC DNA]</scope>
    <source>
        <strain evidence="2">cv. Yunnan</strain>
    </source>
</reference>
<keyword evidence="2" id="KW-1185">Reference proteome</keyword>
<proteinExistence type="predicted"/>